<feature type="transmembrane region" description="Helical" evidence="2">
    <location>
        <begin position="62"/>
        <end position="82"/>
    </location>
</feature>
<feature type="compositionally biased region" description="Basic and acidic residues" evidence="1">
    <location>
        <begin position="300"/>
        <end position="309"/>
    </location>
</feature>
<feature type="transmembrane region" description="Helical" evidence="2">
    <location>
        <begin position="27"/>
        <end position="47"/>
    </location>
</feature>
<feature type="region of interest" description="Disordered" evidence="1">
    <location>
        <begin position="218"/>
        <end position="309"/>
    </location>
</feature>
<protein>
    <submittedName>
        <fullName evidence="3">Uncharacterized protein</fullName>
    </submittedName>
</protein>
<feature type="transmembrane region" description="Helical" evidence="2">
    <location>
        <begin position="164"/>
        <end position="185"/>
    </location>
</feature>
<dbReference type="EMBL" id="MCGR01000008">
    <property type="protein sequence ID" value="ORY88838.1"/>
    <property type="molecule type" value="Genomic_DNA"/>
</dbReference>
<sequence length="309" mass="33841">MQRAPPDAPPMYSRVPTLRSSNSLRPAVLMVAFFSAIYGLCAGAAVIRRRNETDTSSKVDTVYLALAVLYFTAAAIEIFGIGAAYKQSIRLVKYYFFGSASVAVIVTAAELTRVIVHFTDKSAIQAACIAGEKADQTGSSATSTDAEITSYCASVWRNASYWDIGLLLFSIFLSFFFASLVASYLHQLLNPQLLRTHTAHVAPSSQYNYPLQPYPPNPYGQPYGAGQGFVPPPYNPAGGPPTYSNESGYDMPKDEKEGANPFADSQGQGMSSEEREQLQHDEEMRRRALNSESTDTVTLEPRRENEGRV</sequence>
<keyword evidence="2" id="KW-0472">Membrane</keyword>
<accession>A0A1Y2FZQ0</accession>
<dbReference type="AlphaFoldDB" id="A0A1Y2FZQ0"/>
<reference evidence="3 4" key="1">
    <citation type="submission" date="2016-07" db="EMBL/GenBank/DDBJ databases">
        <title>Pervasive Adenine N6-methylation of Active Genes in Fungi.</title>
        <authorList>
            <consortium name="DOE Joint Genome Institute"/>
            <person name="Mondo S.J."/>
            <person name="Dannebaum R.O."/>
            <person name="Kuo R.C."/>
            <person name="Labutti K."/>
            <person name="Haridas S."/>
            <person name="Kuo A."/>
            <person name="Salamov A."/>
            <person name="Ahrendt S.R."/>
            <person name="Lipzen A."/>
            <person name="Sullivan W."/>
            <person name="Andreopoulos W.B."/>
            <person name="Clum A."/>
            <person name="Lindquist E."/>
            <person name="Daum C."/>
            <person name="Ramamoorthy G.K."/>
            <person name="Gryganskyi A."/>
            <person name="Culley D."/>
            <person name="Magnuson J.K."/>
            <person name="James T.Y."/>
            <person name="O'Malley M.A."/>
            <person name="Stajich J.E."/>
            <person name="Spatafora J.W."/>
            <person name="Visel A."/>
            <person name="Grigoriev I.V."/>
        </authorList>
    </citation>
    <scope>NUCLEOTIDE SEQUENCE [LARGE SCALE GENOMIC DNA]</scope>
    <source>
        <strain evidence="3 4">62-1032</strain>
    </source>
</reference>
<dbReference type="InParanoid" id="A0A1Y2FZQ0"/>
<proteinExistence type="predicted"/>
<keyword evidence="2" id="KW-1133">Transmembrane helix</keyword>
<feature type="transmembrane region" description="Helical" evidence="2">
    <location>
        <begin position="94"/>
        <end position="116"/>
    </location>
</feature>
<evidence type="ECO:0000256" key="1">
    <source>
        <dbReference type="SAM" id="MobiDB-lite"/>
    </source>
</evidence>
<organism evidence="3 4">
    <name type="scientific">Leucosporidium creatinivorum</name>
    <dbReference type="NCBI Taxonomy" id="106004"/>
    <lineage>
        <taxon>Eukaryota</taxon>
        <taxon>Fungi</taxon>
        <taxon>Dikarya</taxon>
        <taxon>Basidiomycota</taxon>
        <taxon>Pucciniomycotina</taxon>
        <taxon>Microbotryomycetes</taxon>
        <taxon>Leucosporidiales</taxon>
        <taxon>Leucosporidium</taxon>
    </lineage>
</organism>
<dbReference type="STRING" id="106004.A0A1Y2FZQ0"/>
<feature type="compositionally biased region" description="Pro residues" evidence="1">
    <location>
        <begin position="230"/>
        <end position="239"/>
    </location>
</feature>
<dbReference type="OrthoDB" id="3352285at2759"/>
<comment type="caution">
    <text evidence="3">The sequence shown here is derived from an EMBL/GenBank/DDBJ whole genome shotgun (WGS) entry which is preliminary data.</text>
</comment>
<name>A0A1Y2FZQ0_9BASI</name>
<evidence type="ECO:0000256" key="2">
    <source>
        <dbReference type="SAM" id="Phobius"/>
    </source>
</evidence>
<keyword evidence="4" id="KW-1185">Reference proteome</keyword>
<gene>
    <name evidence="3" type="ORF">BCR35DRAFT_320752</name>
</gene>
<feature type="compositionally biased region" description="Basic and acidic residues" evidence="1">
    <location>
        <begin position="272"/>
        <end position="286"/>
    </location>
</feature>
<evidence type="ECO:0000313" key="3">
    <source>
        <dbReference type="EMBL" id="ORY88838.1"/>
    </source>
</evidence>
<keyword evidence="2" id="KW-0812">Transmembrane</keyword>
<dbReference type="Proteomes" id="UP000193467">
    <property type="component" value="Unassembled WGS sequence"/>
</dbReference>
<evidence type="ECO:0000313" key="4">
    <source>
        <dbReference type="Proteomes" id="UP000193467"/>
    </source>
</evidence>